<dbReference type="GO" id="GO:0005737">
    <property type="term" value="C:cytoplasm"/>
    <property type="evidence" value="ECO:0007669"/>
    <property type="project" value="TreeGrafter"/>
</dbReference>
<dbReference type="KEGG" id="grc:GI584_06360"/>
<reference evidence="5 6" key="1">
    <citation type="submission" date="2019-11" db="EMBL/GenBank/DDBJ databases">
        <title>Gracilibacillus salitolerans sp. nov., a moderate halophile isolated from a saline soil in northwest China.</title>
        <authorList>
            <person name="Gan L."/>
        </authorList>
    </citation>
    <scope>NUCLEOTIDE SEQUENCE [LARGE SCALE GENOMIC DNA]</scope>
    <source>
        <strain evidence="5 6">SCU50</strain>
    </source>
</reference>
<proteinExistence type="inferred from homology"/>
<dbReference type="InterPro" id="IPR000917">
    <property type="entry name" value="Sulfatase_N"/>
</dbReference>
<evidence type="ECO:0000313" key="6">
    <source>
        <dbReference type="Proteomes" id="UP000339690"/>
    </source>
</evidence>
<dbReference type="SUPFAM" id="SSF53649">
    <property type="entry name" value="Alkaline phosphatase-like"/>
    <property type="match status" value="1"/>
</dbReference>
<dbReference type="Gene3D" id="3.40.720.10">
    <property type="entry name" value="Alkaline Phosphatase, subunit A"/>
    <property type="match status" value="1"/>
</dbReference>
<keyword evidence="6" id="KW-1185">Reference proteome</keyword>
<dbReference type="Pfam" id="PF00884">
    <property type="entry name" value="Sulfatase"/>
    <property type="match status" value="1"/>
</dbReference>
<dbReference type="InterPro" id="IPR017785">
    <property type="entry name" value="Choline-sulfatase"/>
</dbReference>
<name>A0A5Q2TI56_9BACI</name>
<keyword evidence="2" id="KW-0479">Metal-binding</keyword>
<evidence type="ECO:0000259" key="4">
    <source>
        <dbReference type="Pfam" id="PF00884"/>
    </source>
</evidence>
<dbReference type="GO" id="GO:0047753">
    <property type="term" value="F:choline-sulfatase activity"/>
    <property type="evidence" value="ECO:0007669"/>
    <property type="project" value="UniProtKB-EC"/>
</dbReference>
<dbReference type="EC" id="3.1.6.6" evidence="5"/>
<evidence type="ECO:0000256" key="1">
    <source>
        <dbReference type="ARBA" id="ARBA00008779"/>
    </source>
</evidence>
<evidence type="ECO:0000256" key="3">
    <source>
        <dbReference type="ARBA" id="ARBA00022801"/>
    </source>
</evidence>
<dbReference type="PANTHER" id="PTHR45953">
    <property type="entry name" value="IDURONATE 2-SULFATASE"/>
    <property type="match status" value="1"/>
</dbReference>
<dbReference type="PROSITE" id="PS00149">
    <property type="entry name" value="SULFATASE_2"/>
    <property type="match status" value="1"/>
</dbReference>
<evidence type="ECO:0000313" key="5">
    <source>
        <dbReference type="EMBL" id="QGH33663.1"/>
    </source>
</evidence>
<organism evidence="5 6">
    <name type="scientific">Gracilibacillus salitolerans</name>
    <dbReference type="NCBI Taxonomy" id="2663022"/>
    <lineage>
        <taxon>Bacteria</taxon>
        <taxon>Bacillati</taxon>
        <taxon>Bacillota</taxon>
        <taxon>Bacilli</taxon>
        <taxon>Bacillales</taxon>
        <taxon>Bacillaceae</taxon>
        <taxon>Gracilibacillus</taxon>
    </lineage>
</organism>
<sequence>MNDTERGSSTMKNKQPNMVMIMADQMAFDVIGALGHPAVKTPNIDKLVESGVTFDNAYCNSPICAPSRASFVSGKLTSNIAVYDNGSELSADTPTFLHHLRNAGYETVLAGKMHFIGPDQHHGFEKRITGDIHTTGFDLTPDWTKGVYHNHGTGVKRLKNPGVSEINNNLDYDARVLNRSLEQIRSFKRRKEEEKRPFFLCSSFFHPHDPFHITEEYWNMYDDVEIPSPAVDGHDLDEMHPFNQWIQIHHELDICQLTDEEIEKNRRAYYGMVTYFDRIVGEIVNELERLNMLKDTIIMVTSDHGEMLGEHGMWFKRTFYDPATKIPLVISCPERFQGNRTVSEVVSLVDLAATCITLAEAPGADEWIEDIDGNSFEALLYDKQIDWKDEVIAEYYGEGAIEPLIMIRKGNYKFVYIHQQEPLLFDLETDPHELNNLAQDVNYQNILQQLKKRIHDEFDVDTIKQDIIKSQKERLFLAKTLNIGEKTDWQVKK</sequence>
<protein>
    <submittedName>
        <fullName evidence="5">Choline-sulfatase</fullName>
        <ecNumber evidence="5">3.1.6.6</ecNumber>
    </submittedName>
</protein>
<comment type="similarity">
    <text evidence="1">Belongs to the sulfatase family.</text>
</comment>
<keyword evidence="3 5" id="KW-0378">Hydrolase</keyword>
<gene>
    <name evidence="5" type="primary">betC</name>
    <name evidence="5" type="ORF">GI584_06360</name>
</gene>
<dbReference type="AlphaFoldDB" id="A0A5Q2TI56"/>
<accession>A0A5Q2TI56</accession>
<dbReference type="InterPro" id="IPR017850">
    <property type="entry name" value="Alkaline_phosphatase_core_sf"/>
</dbReference>
<feature type="domain" description="Sulfatase N-terminal" evidence="4">
    <location>
        <begin position="16"/>
        <end position="359"/>
    </location>
</feature>
<evidence type="ECO:0000256" key="2">
    <source>
        <dbReference type="ARBA" id="ARBA00022723"/>
    </source>
</evidence>
<dbReference type="Proteomes" id="UP000339690">
    <property type="component" value="Chromosome"/>
</dbReference>
<dbReference type="InterPro" id="IPR024607">
    <property type="entry name" value="Sulfatase_CS"/>
</dbReference>
<dbReference type="EMBL" id="CP045915">
    <property type="protein sequence ID" value="QGH33663.1"/>
    <property type="molecule type" value="Genomic_DNA"/>
</dbReference>
<dbReference type="GO" id="GO:0046872">
    <property type="term" value="F:metal ion binding"/>
    <property type="evidence" value="ECO:0007669"/>
    <property type="project" value="UniProtKB-KW"/>
</dbReference>
<dbReference type="PANTHER" id="PTHR45953:SF1">
    <property type="entry name" value="IDURONATE 2-SULFATASE"/>
    <property type="match status" value="1"/>
</dbReference>
<dbReference type="NCBIfam" id="TIGR03417">
    <property type="entry name" value="chol_sulfatase"/>
    <property type="match status" value="1"/>
</dbReference>